<proteinExistence type="predicted"/>
<dbReference type="InterPro" id="IPR007863">
    <property type="entry name" value="Peptidase_M16_C"/>
</dbReference>
<dbReference type="Proteomes" id="UP000006048">
    <property type="component" value="Chromosome"/>
</dbReference>
<dbReference type="PANTHER" id="PTHR11851">
    <property type="entry name" value="METALLOPROTEASE"/>
    <property type="match status" value="1"/>
</dbReference>
<keyword evidence="1" id="KW-0732">Signal</keyword>
<dbReference type="AlphaFoldDB" id="I4B618"/>
<dbReference type="STRING" id="869212.Turpa_2079"/>
<keyword evidence="4" id="KW-1185">Reference proteome</keyword>
<evidence type="ECO:0000313" key="4">
    <source>
        <dbReference type="Proteomes" id="UP000006048"/>
    </source>
</evidence>
<dbReference type="Pfam" id="PF05193">
    <property type="entry name" value="Peptidase_M16_C"/>
    <property type="match status" value="1"/>
</dbReference>
<feature type="signal peptide" evidence="1">
    <location>
        <begin position="1"/>
        <end position="27"/>
    </location>
</feature>
<protein>
    <submittedName>
        <fullName evidence="3">Peptidase M16 domain protein</fullName>
    </submittedName>
</protein>
<dbReference type="HOGENOM" id="CLU_009902_6_1_12"/>
<dbReference type="Gene3D" id="3.30.830.10">
    <property type="entry name" value="Metalloenzyme, LuxS/M16 peptidase-like"/>
    <property type="match status" value="2"/>
</dbReference>
<dbReference type="SUPFAM" id="SSF63411">
    <property type="entry name" value="LuxS/MPP-like metallohydrolase"/>
    <property type="match status" value="2"/>
</dbReference>
<dbReference type="InterPro" id="IPR050361">
    <property type="entry name" value="MPP/UQCRC_Complex"/>
</dbReference>
<dbReference type="PANTHER" id="PTHR11851:SF225">
    <property type="entry name" value="NON-PEPTIDASE HOMOLOG YMXG"/>
    <property type="match status" value="1"/>
</dbReference>
<dbReference type="GO" id="GO:0046872">
    <property type="term" value="F:metal ion binding"/>
    <property type="evidence" value="ECO:0007669"/>
    <property type="project" value="InterPro"/>
</dbReference>
<dbReference type="KEGG" id="tpx:Turpa_2079"/>
<accession>I4B618</accession>
<reference evidence="3 4" key="1">
    <citation type="submission" date="2012-06" db="EMBL/GenBank/DDBJ databases">
        <title>The complete chromosome of genome of Turneriella parva DSM 21527.</title>
        <authorList>
            <consortium name="US DOE Joint Genome Institute (JGI-PGF)"/>
            <person name="Lucas S."/>
            <person name="Han J."/>
            <person name="Lapidus A."/>
            <person name="Bruce D."/>
            <person name="Goodwin L."/>
            <person name="Pitluck S."/>
            <person name="Peters L."/>
            <person name="Kyrpides N."/>
            <person name="Mavromatis K."/>
            <person name="Ivanova N."/>
            <person name="Mikhailova N."/>
            <person name="Chertkov O."/>
            <person name="Detter J.C."/>
            <person name="Tapia R."/>
            <person name="Han C."/>
            <person name="Land M."/>
            <person name="Hauser L."/>
            <person name="Markowitz V."/>
            <person name="Cheng J.-F."/>
            <person name="Hugenholtz P."/>
            <person name="Woyke T."/>
            <person name="Wu D."/>
            <person name="Gronow S."/>
            <person name="Wellnitz S."/>
            <person name="Brambilla E."/>
            <person name="Klenk H.-P."/>
            <person name="Eisen J.A."/>
        </authorList>
    </citation>
    <scope>NUCLEOTIDE SEQUENCE [LARGE SCALE GENOMIC DNA]</scope>
    <source>
        <strain evidence="4">ATCC BAA-1111 / DSM 21527 / NCTC 11395 / H</strain>
    </source>
</reference>
<dbReference type="RefSeq" id="WP_014803231.1">
    <property type="nucleotide sequence ID" value="NC_018020.1"/>
</dbReference>
<evidence type="ECO:0000256" key="1">
    <source>
        <dbReference type="SAM" id="SignalP"/>
    </source>
</evidence>
<evidence type="ECO:0000259" key="2">
    <source>
        <dbReference type="Pfam" id="PF05193"/>
    </source>
</evidence>
<dbReference type="OrthoDB" id="9811314at2"/>
<feature type="domain" description="Peptidase M16 C-terminal" evidence="2">
    <location>
        <begin position="211"/>
        <end position="391"/>
    </location>
</feature>
<dbReference type="EMBL" id="CP002959">
    <property type="protein sequence ID" value="AFM12725.1"/>
    <property type="molecule type" value="Genomic_DNA"/>
</dbReference>
<sequence length="479" mass="54228">MKNKYTYFSLIFLAFALSALYAAGARATAERPWQHYVRAEMPPAKIPQVEKFNLKNGVQVYFLKADHVPLVHMQVYVEGGAFEVPDDKLGVHSLWGETLVFSGSEELNREKLSQYMESRASTFSFGAGAERSAFTLNSMSHYFVRDLQTTFAVLQKPAFAADDFGLLKKRVLQEFARRDENPAKWAALGSTKMYWGGTLRGRYATIRTVSSVNRDDIALWHQRMWRGERLSIAVTGSIDAAELKQALDNTYGSMAVDVKSKPNPDALHVYPTAKPNALNILPKDIPQTTVIYKAPGLKHTDANYYTLRLFDFLLGGDSFNSYLTQKIRTEKGWAYSAYSSFETDDFTGSIMLFTQTANMNLPDVIAAIDEILAKPEAFISKDKIAEAKRSLKNKFVFLFENPVQYMKLYLQLKWDGLPENYLNDYAVNLDKVTEADVLRLAKQYYKPENFSILLCGPAGLYKKKSTLRPEAAQLLELEK</sequence>
<feature type="chain" id="PRO_5003685931" evidence="1">
    <location>
        <begin position="28"/>
        <end position="479"/>
    </location>
</feature>
<dbReference type="InterPro" id="IPR011249">
    <property type="entry name" value="Metalloenz_LuxS/M16"/>
</dbReference>
<name>I4B618_TURPD</name>
<evidence type="ECO:0000313" key="3">
    <source>
        <dbReference type="EMBL" id="AFM12725.1"/>
    </source>
</evidence>
<organism evidence="3 4">
    <name type="scientific">Turneriella parva (strain ATCC BAA-1111 / DSM 21527 / NCTC 11395 / H)</name>
    <name type="common">Leptospira parva</name>
    <dbReference type="NCBI Taxonomy" id="869212"/>
    <lineage>
        <taxon>Bacteria</taxon>
        <taxon>Pseudomonadati</taxon>
        <taxon>Spirochaetota</taxon>
        <taxon>Spirochaetia</taxon>
        <taxon>Leptospirales</taxon>
        <taxon>Leptospiraceae</taxon>
        <taxon>Turneriella</taxon>
    </lineage>
</organism>
<gene>
    <name evidence="3" type="ordered locus">Turpa_2079</name>
</gene>